<dbReference type="AlphaFoldDB" id="A0AAD9LU16"/>
<evidence type="ECO:0000313" key="2">
    <source>
        <dbReference type="Proteomes" id="UP001259832"/>
    </source>
</evidence>
<name>A0AAD9LU16_9STRA</name>
<dbReference type="Proteomes" id="UP001259832">
    <property type="component" value="Unassembled WGS sequence"/>
</dbReference>
<gene>
    <name evidence="1" type="ORF">P3T76_002226</name>
</gene>
<dbReference type="EMBL" id="JASMQC010000003">
    <property type="protein sequence ID" value="KAK1946674.1"/>
    <property type="molecule type" value="Genomic_DNA"/>
</dbReference>
<accession>A0AAD9LU16</accession>
<protein>
    <submittedName>
        <fullName evidence="1">Uncharacterized protein</fullName>
    </submittedName>
</protein>
<proteinExistence type="predicted"/>
<evidence type="ECO:0000313" key="1">
    <source>
        <dbReference type="EMBL" id="KAK1946674.1"/>
    </source>
</evidence>
<sequence length="88" mass="10150">MYQRDARFQAEMFQRQLRAAVDVKAILIDAFQTCLNKTNDRKMVEKHNGTPDKSDTEIFGMFVNELDEIYAQMDTTLHGLNPEPLING</sequence>
<reference evidence="1" key="1">
    <citation type="submission" date="2023-08" db="EMBL/GenBank/DDBJ databases">
        <title>Reference Genome Resource for the Citrus Pathogen Phytophthora citrophthora.</title>
        <authorList>
            <person name="Moller H."/>
            <person name="Coetzee B."/>
            <person name="Rose L.J."/>
            <person name="Van Niekerk J.M."/>
        </authorList>
    </citation>
    <scope>NUCLEOTIDE SEQUENCE</scope>
    <source>
        <strain evidence="1">STE-U-9442</strain>
    </source>
</reference>
<comment type="caution">
    <text evidence="1">The sequence shown here is derived from an EMBL/GenBank/DDBJ whole genome shotgun (WGS) entry which is preliminary data.</text>
</comment>
<organism evidence="1 2">
    <name type="scientific">Phytophthora citrophthora</name>
    <dbReference type="NCBI Taxonomy" id="4793"/>
    <lineage>
        <taxon>Eukaryota</taxon>
        <taxon>Sar</taxon>
        <taxon>Stramenopiles</taxon>
        <taxon>Oomycota</taxon>
        <taxon>Peronosporomycetes</taxon>
        <taxon>Peronosporales</taxon>
        <taxon>Peronosporaceae</taxon>
        <taxon>Phytophthora</taxon>
    </lineage>
</organism>
<keyword evidence="2" id="KW-1185">Reference proteome</keyword>